<evidence type="ECO:0000313" key="2">
    <source>
        <dbReference type="EMBL" id="SHH52703.1"/>
    </source>
</evidence>
<dbReference type="OrthoDB" id="155250at2"/>
<feature type="region of interest" description="Disordered" evidence="1">
    <location>
        <begin position="207"/>
        <end position="247"/>
    </location>
</feature>
<sequence>MKCPGQDMQYWNQDAIFDVDCPQCGRSVEFYKDDTSRTCRSCGHRFVNPKMDFGCAAYCQFAEQCIGTLPEEFVGAQDNLMKDKVAVAMKRFYKADFKRIGRMLKLAGHAEKIGAREGANPALVLCAAYLDGSGLERAREHHGSDDSRLVARESSELARTVLTELGAKQAMIEDVCRLLAHTAPITASDSAELRTLADARLVTRLEEDARRGQPAEHRPADSLLDQLVSDGGRQEARAIAGTTAGSS</sequence>
<dbReference type="STRING" id="1121409.SAMN02745124_00844"/>
<proteinExistence type="predicted"/>
<dbReference type="SUPFAM" id="SSF109604">
    <property type="entry name" value="HD-domain/PDEase-like"/>
    <property type="match status" value="1"/>
</dbReference>
<dbReference type="Proteomes" id="UP000184139">
    <property type="component" value="Unassembled WGS sequence"/>
</dbReference>
<dbReference type="AlphaFoldDB" id="A0A1M5TQN5"/>
<gene>
    <name evidence="2" type="ORF">SAMN02745124_00844</name>
</gene>
<accession>A0A1M5TQN5</accession>
<protein>
    <recommendedName>
        <fullName evidence="4">Phosphohydrolase</fullName>
    </recommendedName>
</protein>
<evidence type="ECO:0008006" key="4">
    <source>
        <dbReference type="Google" id="ProtNLM"/>
    </source>
</evidence>
<reference evidence="2 3" key="1">
    <citation type="submission" date="2016-11" db="EMBL/GenBank/DDBJ databases">
        <authorList>
            <person name="Jaros S."/>
            <person name="Januszkiewicz K."/>
            <person name="Wedrychowicz H."/>
        </authorList>
    </citation>
    <scope>NUCLEOTIDE SEQUENCE [LARGE SCALE GENOMIC DNA]</scope>
    <source>
        <strain evidence="2 3">DSM 9705</strain>
    </source>
</reference>
<name>A0A1M5TQN5_9BACT</name>
<evidence type="ECO:0000313" key="3">
    <source>
        <dbReference type="Proteomes" id="UP000184139"/>
    </source>
</evidence>
<keyword evidence="3" id="KW-1185">Reference proteome</keyword>
<evidence type="ECO:0000256" key="1">
    <source>
        <dbReference type="SAM" id="MobiDB-lite"/>
    </source>
</evidence>
<dbReference type="EMBL" id="FQXS01000003">
    <property type="protein sequence ID" value="SHH52703.1"/>
    <property type="molecule type" value="Genomic_DNA"/>
</dbReference>
<dbReference type="RefSeq" id="WP_073373572.1">
    <property type="nucleotide sequence ID" value="NZ_FQXS01000003.1"/>
</dbReference>
<dbReference type="Gene3D" id="1.10.3210.10">
    <property type="entry name" value="Hypothetical protein af1432"/>
    <property type="match status" value="1"/>
</dbReference>
<feature type="compositionally biased region" description="Basic and acidic residues" evidence="1">
    <location>
        <begin position="207"/>
        <end position="220"/>
    </location>
</feature>
<organism evidence="2 3">
    <name type="scientific">Desulfofustis glycolicus DSM 9705</name>
    <dbReference type="NCBI Taxonomy" id="1121409"/>
    <lineage>
        <taxon>Bacteria</taxon>
        <taxon>Pseudomonadati</taxon>
        <taxon>Thermodesulfobacteriota</taxon>
        <taxon>Desulfobulbia</taxon>
        <taxon>Desulfobulbales</taxon>
        <taxon>Desulfocapsaceae</taxon>
        <taxon>Desulfofustis</taxon>
    </lineage>
</organism>